<comment type="function">
    <text evidence="11">Mediates the reversible addition of palmitate to target proteins, thereby regulating their membrane association and biological function.</text>
</comment>
<evidence type="ECO:0000259" key="14">
    <source>
        <dbReference type="Pfam" id="PF01529"/>
    </source>
</evidence>
<dbReference type="InterPro" id="IPR001594">
    <property type="entry name" value="Palmitoyltrfase_DHHC"/>
</dbReference>
<dbReference type="PROSITE" id="PS50216">
    <property type="entry name" value="DHHC"/>
    <property type="match status" value="1"/>
</dbReference>
<comment type="catalytic activity">
    <reaction evidence="10 11 12">
        <text>L-cysteinyl-[protein] + hexadecanoyl-CoA = S-hexadecanoyl-L-cysteinyl-[protein] + CoA</text>
        <dbReference type="Rhea" id="RHEA:36683"/>
        <dbReference type="Rhea" id="RHEA-COMP:10131"/>
        <dbReference type="Rhea" id="RHEA-COMP:11032"/>
        <dbReference type="ChEBI" id="CHEBI:29950"/>
        <dbReference type="ChEBI" id="CHEBI:57287"/>
        <dbReference type="ChEBI" id="CHEBI:57379"/>
        <dbReference type="ChEBI" id="CHEBI:74151"/>
        <dbReference type="EC" id="2.3.1.225"/>
    </reaction>
</comment>
<dbReference type="Proteomes" id="UP001305414">
    <property type="component" value="Unassembled WGS sequence"/>
</dbReference>
<protein>
    <recommendedName>
        <fullName evidence="11">Palmitoyltransferase PFA4</fullName>
        <ecNumber evidence="11">2.3.1.225</ecNumber>
    </recommendedName>
    <alternativeName>
        <fullName evidence="11">Protein S-acyltransferase</fullName>
        <shortName evidence="11">PAT</shortName>
    </alternativeName>
    <alternativeName>
        <fullName evidence="11">Protein fatty acyltransferase 4</fullName>
    </alternativeName>
</protein>
<evidence type="ECO:0000256" key="3">
    <source>
        <dbReference type="ARBA" id="ARBA00022692"/>
    </source>
</evidence>
<dbReference type="InterPro" id="IPR033682">
    <property type="entry name" value="PFA4"/>
</dbReference>
<dbReference type="AlphaFoldDB" id="A0AAN7UDY5"/>
<dbReference type="Pfam" id="PF01529">
    <property type="entry name" value="DHHC"/>
    <property type="match status" value="1"/>
</dbReference>
<feature type="transmembrane region" description="Helical" evidence="11 12">
    <location>
        <begin position="233"/>
        <end position="252"/>
    </location>
</feature>
<keyword evidence="3 11" id="KW-0812">Transmembrane</keyword>
<comment type="subcellular location">
    <subcellularLocation>
        <location evidence="11">Endoplasmic reticulum membrane</location>
        <topology evidence="11">Multi-pass membrane protein</topology>
    </subcellularLocation>
    <subcellularLocation>
        <location evidence="1">Membrane</location>
        <topology evidence="1">Multi-pass membrane protein</topology>
    </subcellularLocation>
</comment>
<evidence type="ECO:0000256" key="12">
    <source>
        <dbReference type="RuleBase" id="RU079119"/>
    </source>
</evidence>
<reference evidence="15 16" key="1">
    <citation type="submission" date="2023-10" db="EMBL/GenBank/DDBJ databases">
        <title>Draft genome sequence of Xylaria bambusicola isolate GMP-LS, the root and basal stem rot pathogen of sugarcane in Indonesia.</title>
        <authorList>
            <person name="Selvaraj P."/>
            <person name="Muralishankar V."/>
            <person name="Muruganantham S."/>
            <person name="Sp S."/>
            <person name="Haryani S."/>
            <person name="Lau K.J.X."/>
            <person name="Naqvi N.I."/>
        </authorList>
    </citation>
    <scope>NUCLEOTIDE SEQUENCE [LARGE SCALE GENOMIC DNA]</scope>
    <source>
        <strain evidence="15">GMP-LS</strain>
    </source>
</reference>
<evidence type="ECO:0000256" key="5">
    <source>
        <dbReference type="ARBA" id="ARBA00022989"/>
    </source>
</evidence>
<keyword evidence="8 11" id="KW-0449">Lipoprotein</keyword>
<evidence type="ECO:0000256" key="4">
    <source>
        <dbReference type="ARBA" id="ARBA00022824"/>
    </source>
</evidence>
<organism evidence="15 16">
    <name type="scientific">Xylaria bambusicola</name>
    <dbReference type="NCBI Taxonomy" id="326684"/>
    <lineage>
        <taxon>Eukaryota</taxon>
        <taxon>Fungi</taxon>
        <taxon>Dikarya</taxon>
        <taxon>Ascomycota</taxon>
        <taxon>Pezizomycotina</taxon>
        <taxon>Sordariomycetes</taxon>
        <taxon>Xylariomycetidae</taxon>
        <taxon>Xylariales</taxon>
        <taxon>Xylariaceae</taxon>
        <taxon>Xylaria</taxon>
    </lineage>
</organism>
<dbReference type="InterPro" id="IPR039859">
    <property type="entry name" value="PFA4/ZDH16/20/ERF2-like"/>
</dbReference>
<dbReference type="GO" id="GO:0019706">
    <property type="term" value="F:protein-cysteine S-palmitoyltransferase activity"/>
    <property type="evidence" value="ECO:0007669"/>
    <property type="project" value="UniProtKB-UniRule"/>
</dbReference>
<feature type="region of interest" description="Disordered" evidence="13">
    <location>
        <begin position="430"/>
        <end position="468"/>
    </location>
</feature>
<evidence type="ECO:0000256" key="13">
    <source>
        <dbReference type="SAM" id="MobiDB-lite"/>
    </source>
</evidence>
<comment type="caution">
    <text evidence="15">The sequence shown here is derived from an EMBL/GenBank/DDBJ whole genome shotgun (WGS) entry which is preliminary data.</text>
</comment>
<feature type="region of interest" description="Disordered" evidence="13">
    <location>
        <begin position="130"/>
        <end position="174"/>
    </location>
</feature>
<evidence type="ECO:0000256" key="7">
    <source>
        <dbReference type="ARBA" id="ARBA00023139"/>
    </source>
</evidence>
<evidence type="ECO:0000256" key="6">
    <source>
        <dbReference type="ARBA" id="ARBA00023136"/>
    </source>
</evidence>
<accession>A0AAN7UDY5</accession>
<keyword evidence="9 11" id="KW-0012">Acyltransferase</keyword>
<proteinExistence type="inferred from homology"/>
<evidence type="ECO:0000256" key="11">
    <source>
        <dbReference type="HAMAP-Rule" id="MF_03199"/>
    </source>
</evidence>
<sequence>MVIVEDTHFNKAATTTAGHLLRFEVCGLAGPSGERSYPGDDWWVGLDGGAHASSRYLYLAPSLQRLAVPFASLLIAALGYGSQWLFTVSPDLEPGPLTPTQSRVFNTLLGCLWWTYWRACTVDPGRYEFPRSSRKKGEGKGPGKSGTEEGAATLSSEDEEHDEDDNDAYESHAPNNGARVVARRRWCRKCAAPKPPRAHHCKTCGRCIPKMDHHCPWTGNCVSLQTFPHFMRFIIYTNVSLWTLGYFLWLRFTALWGSRNLPAYLGPTPWQLMMLTALCMVTFFTSLALGILLVTTVRGWLFNTTMIEGWEIERHEAVLQRGGYEEEEWWRTSDGDTDSAPRSMVDPVEFPYDVGLYANMAQAMGTSNPLYWLLPFAGGPRISRLSSSMTSEDLIAILDGTRSGNPSLGVGWFYEENGLNDREGMWPPYATRGSGASAVEKRENTASSRRRVCGNPALPDMNLSPEEEKEAFRRRQERDLQRWRATRAEIINDLEEIPASASPYQIVDGEGDYDFVDEAYSQRRAGGYPVTAGPQQSRRHTILDEGRSGWVNADGEHLGDYGVDEDAEFDDHYVYDGSPQDVGGRVSHIIDLDEDEVPLAELIRRRKIRTKDGEDI</sequence>
<keyword evidence="2 11" id="KW-0808">Transferase</keyword>
<keyword evidence="16" id="KW-1185">Reference proteome</keyword>
<feature type="compositionally biased region" description="Acidic residues" evidence="13">
    <location>
        <begin position="156"/>
        <end position="168"/>
    </location>
</feature>
<keyword evidence="6 11" id="KW-0472">Membrane</keyword>
<dbReference type="PANTHER" id="PTHR12246">
    <property type="entry name" value="PALMITOYLTRANSFERASE ZDHHC16"/>
    <property type="match status" value="1"/>
</dbReference>
<evidence type="ECO:0000313" key="16">
    <source>
        <dbReference type="Proteomes" id="UP001305414"/>
    </source>
</evidence>
<evidence type="ECO:0000256" key="10">
    <source>
        <dbReference type="ARBA" id="ARBA00048048"/>
    </source>
</evidence>
<gene>
    <name evidence="11" type="primary">PFA4</name>
    <name evidence="15" type="ORF">RRF57_006225</name>
</gene>
<evidence type="ECO:0000256" key="8">
    <source>
        <dbReference type="ARBA" id="ARBA00023288"/>
    </source>
</evidence>
<feature type="domain" description="Palmitoyltransferase DHHC" evidence="14">
    <location>
        <begin position="183"/>
        <end position="311"/>
    </location>
</feature>
<dbReference type="GO" id="GO:0005789">
    <property type="term" value="C:endoplasmic reticulum membrane"/>
    <property type="evidence" value="ECO:0007669"/>
    <property type="project" value="UniProtKB-SubCell"/>
</dbReference>
<dbReference type="EC" id="2.3.1.225" evidence="11"/>
<name>A0AAN7UDY5_9PEZI</name>
<comment type="caution">
    <text evidence="11">Lacks conserved residue(s) required for the propagation of feature annotation.</text>
</comment>
<feature type="active site" description="S-palmitoyl cysteine intermediate" evidence="11">
    <location>
        <position position="215"/>
    </location>
</feature>
<feature type="transmembrane region" description="Helical" evidence="11 12">
    <location>
        <begin position="272"/>
        <end position="294"/>
    </location>
</feature>
<dbReference type="HAMAP" id="MF_03199">
    <property type="entry name" value="DHHC_PAT_PFA4"/>
    <property type="match status" value="1"/>
</dbReference>
<keyword evidence="4 11" id="KW-0256">Endoplasmic reticulum</keyword>
<dbReference type="EMBL" id="JAWHQM010000016">
    <property type="protein sequence ID" value="KAK5630510.1"/>
    <property type="molecule type" value="Genomic_DNA"/>
</dbReference>
<evidence type="ECO:0000313" key="15">
    <source>
        <dbReference type="EMBL" id="KAK5630510.1"/>
    </source>
</evidence>
<evidence type="ECO:0000256" key="2">
    <source>
        <dbReference type="ARBA" id="ARBA00022679"/>
    </source>
</evidence>
<evidence type="ECO:0000256" key="9">
    <source>
        <dbReference type="ARBA" id="ARBA00023315"/>
    </source>
</evidence>
<comment type="similarity">
    <text evidence="11">Belongs to the DHHC palmitoyltransferase family. PFA4 subfamily.</text>
</comment>
<keyword evidence="7 11" id="KW-0564">Palmitate</keyword>
<feature type="compositionally biased region" description="Basic and acidic residues" evidence="13">
    <location>
        <begin position="130"/>
        <end position="141"/>
    </location>
</feature>
<keyword evidence="5 11" id="KW-1133">Transmembrane helix</keyword>
<evidence type="ECO:0000256" key="1">
    <source>
        <dbReference type="ARBA" id="ARBA00004141"/>
    </source>
</evidence>
<comment type="domain">
    <text evidence="11 12">The DHHC domain is required for palmitoyltransferase activity.</text>
</comment>